<name>A0A5E4AXF8_MARMO</name>
<feature type="transmembrane region" description="Helical" evidence="5">
    <location>
        <begin position="91"/>
        <end position="112"/>
    </location>
</feature>
<keyword evidence="4 5" id="KW-0472">Membrane</keyword>
<evidence type="ECO:0000313" key="7">
    <source>
        <dbReference type="EMBL" id="VTJ62118.1"/>
    </source>
</evidence>
<proteinExistence type="predicted"/>
<dbReference type="Proteomes" id="UP000335636">
    <property type="component" value="Unassembled WGS sequence"/>
</dbReference>
<dbReference type="InterPro" id="IPR053081">
    <property type="entry name" value="SIM_Modulators"/>
</dbReference>
<organism evidence="7 8">
    <name type="scientific">Marmota monax</name>
    <name type="common">Woodchuck</name>
    <dbReference type="NCBI Taxonomy" id="9995"/>
    <lineage>
        <taxon>Eukaryota</taxon>
        <taxon>Metazoa</taxon>
        <taxon>Chordata</taxon>
        <taxon>Craniata</taxon>
        <taxon>Vertebrata</taxon>
        <taxon>Euteleostomi</taxon>
        <taxon>Mammalia</taxon>
        <taxon>Eutheria</taxon>
        <taxon>Euarchontoglires</taxon>
        <taxon>Glires</taxon>
        <taxon>Rodentia</taxon>
        <taxon>Sciuromorpha</taxon>
        <taxon>Sciuridae</taxon>
        <taxon>Xerinae</taxon>
        <taxon>Marmotini</taxon>
        <taxon>Marmota</taxon>
    </lineage>
</organism>
<keyword evidence="8" id="KW-1185">Reference proteome</keyword>
<dbReference type="Proteomes" id="UP000662637">
    <property type="component" value="Unassembled WGS sequence"/>
</dbReference>
<evidence type="ECO:0000256" key="1">
    <source>
        <dbReference type="ARBA" id="ARBA00004167"/>
    </source>
</evidence>
<evidence type="ECO:0000256" key="5">
    <source>
        <dbReference type="SAM" id="Phobius"/>
    </source>
</evidence>
<evidence type="ECO:0000256" key="4">
    <source>
        <dbReference type="ARBA" id="ARBA00023136"/>
    </source>
</evidence>
<dbReference type="AlphaFoldDB" id="A0A5E4AXF8"/>
<reference evidence="7 8" key="1">
    <citation type="submission" date="2019-04" db="EMBL/GenBank/DDBJ databases">
        <authorList>
            <person name="Alioto T."/>
            <person name="Alioto T."/>
        </authorList>
    </citation>
    <scope>NUCLEOTIDE SEQUENCE [LARGE SCALE GENOMIC DNA]</scope>
</reference>
<dbReference type="EMBL" id="CABDUW010000192">
    <property type="protein sequence ID" value="VTJ62118.1"/>
    <property type="molecule type" value="Genomic_DNA"/>
</dbReference>
<dbReference type="GO" id="GO:0016020">
    <property type="term" value="C:membrane"/>
    <property type="evidence" value="ECO:0007669"/>
    <property type="project" value="UniProtKB-SubCell"/>
</dbReference>
<keyword evidence="2 5" id="KW-0812">Transmembrane</keyword>
<evidence type="ECO:0000256" key="3">
    <source>
        <dbReference type="ARBA" id="ARBA00022989"/>
    </source>
</evidence>
<accession>A0A5E4AXF8</accession>
<comment type="subcellular location">
    <subcellularLocation>
        <location evidence="1">Membrane</location>
        <topology evidence="1">Single-pass membrane protein</topology>
    </subcellularLocation>
</comment>
<dbReference type="InterPro" id="IPR031671">
    <property type="entry name" value="SMIM5/18/22"/>
</dbReference>
<dbReference type="CDD" id="cd20255">
    <property type="entry name" value="CASIMO1_SMIM22"/>
    <property type="match status" value="1"/>
</dbReference>
<evidence type="ECO:0000256" key="2">
    <source>
        <dbReference type="ARBA" id="ARBA00022692"/>
    </source>
</evidence>
<protein>
    <submittedName>
        <fullName evidence="6">Small integral membrane protein 22</fullName>
    </submittedName>
</protein>
<dbReference type="PANTHER" id="PTHR36982">
    <property type="entry name" value="CLCA DOMAIN-CONTAINING PROTEIN"/>
    <property type="match status" value="1"/>
</dbReference>
<dbReference type="EMBL" id="WJEC01008160">
    <property type="protein sequence ID" value="KAF7463526.1"/>
    <property type="molecule type" value="Genomic_DNA"/>
</dbReference>
<evidence type="ECO:0000313" key="6">
    <source>
        <dbReference type="EMBL" id="KAF7463526.1"/>
    </source>
</evidence>
<gene>
    <name evidence="6" type="ORF">GHT09_009251</name>
    <name evidence="7" type="ORF">MONAX_5E040774</name>
</gene>
<dbReference type="Pfam" id="PF15831">
    <property type="entry name" value="SMIM5_18_22"/>
    <property type="match status" value="1"/>
</dbReference>
<evidence type="ECO:0000313" key="8">
    <source>
        <dbReference type="Proteomes" id="UP000335636"/>
    </source>
</evidence>
<reference evidence="6" key="2">
    <citation type="submission" date="2020-08" db="EMBL/GenBank/DDBJ databases">
        <authorList>
            <person name="Shumante A."/>
            <person name="Zimin A.V."/>
            <person name="Puiu D."/>
            <person name="Salzberg S.L."/>
        </authorList>
    </citation>
    <scope>NUCLEOTIDE SEQUENCE</scope>
    <source>
        <strain evidence="6">WC2-LM</strain>
        <tissue evidence="6">Liver</tissue>
    </source>
</reference>
<keyword evidence="3 5" id="KW-1133">Transmembrane helix</keyword>
<dbReference type="PANTHER" id="PTHR36982:SF3">
    <property type="entry name" value="SMALL INTEGRAL MEMBRANE PROTEIN 22"/>
    <property type="match status" value="1"/>
</dbReference>
<sequence length="140" mass="15639">MLRKGSGSPVWPWGGRGWLPRPQVVWIRKQETVCALQAGTAWPGEQGFLELVPAEMGLSAEELRQELEVTAQEVLGRLKSRHLFQSEWDTAAFVVFLIFVGTVLFLLLLVTAHCCCHCCCPSPRKVKERPQGVDNLALEP</sequence>
<dbReference type="GO" id="GO:0042127">
    <property type="term" value="P:regulation of cell population proliferation"/>
    <property type="evidence" value="ECO:0007669"/>
    <property type="project" value="TreeGrafter"/>
</dbReference>